<dbReference type="SUPFAM" id="SSF56349">
    <property type="entry name" value="DNA breaking-rejoining enzymes"/>
    <property type="match status" value="1"/>
</dbReference>
<dbReference type="AlphaFoldDB" id="A0AA42QB70"/>
<evidence type="ECO:0000256" key="3">
    <source>
        <dbReference type="ARBA" id="ARBA00023125"/>
    </source>
</evidence>
<evidence type="ECO:0000256" key="1">
    <source>
        <dbReference type="ARBA" id="ARBA00008857"/>
    </source>
</evidence>
<evidence type="ECO:0000259" key="7">
    <source>
        <dbReference type="PROSITE" id="PS51900"/>
    </source>
</evidence>
<dbReference type="RefSeq" id="WP_279534646.1">
    <property type="nucleotide sequence ID" value="NZ_CP104579.1"/>
</dbReference>
<feature type="domain" description="Core-binding (CB)" evidence="7">
    <location>
        <begin position="175"/>
        <end position="255"/>
    </location>
</feature>
<evidence type="ECO:0000313" key="8">
    <source>
        <dbReference type="EMBL" id="MDH1340573.1"/>
    </source>
</evidence>
<dbReference type="GO" id="GO:0015074">
    <property type="term" value="P:DNA integration"/>
    <property type="evidence" value="ECO:0007669"/>
    <property type="project" value="UniProtKB-KW"/>
</dbReference>
<dbReference type="Pfam" id="PF00589">
    <property type="entry name" value="Phage_integrase"/>
    <property type="match status" value="1"/>
</dbReference>
<feature type="domain" description="Tyr recombinase" evidence="6">
    <location>
        <begin position="276"/>
        <end position="464"/>
    </location>
</feature>
<keyword evidence="3 5" id="KW-0238">DNA-binding</keyword>
<organism evidence="8 9">
    <name type="scientific">Ectopseudomonas oleovorans</name>
    <name type="common">Pseudomonas oleovorans</name>
    <dbReference type="NCBI Taxonomy" id="301"/>
    <lineage>
        <taxon>Bacteria</taxon>
        <taxon>Pseudomonadati</taxon>
        <taxon>Pseudomonadota</taxon>
        <taxon>Gammaproteobacteria</taxon>
        <taxon>Pseudomonadales</taxon>
        <taxon>Pseudomonadaceae</taxon>
        <taxon>Ectopseudomonas</taxon>
    </lineage>
</organism>
<dbReference type="PANTHER" id="PTHR30629:SF2">
    <property type="entry name" value="PROPHAGE INTEGRASE INTS-RELATED"/>
    <property type="match status" value="1"/>
</dbReference>
<dbReference type="Gene3D" id="1.10.150.130">
    <property type="match status" value="1"/>
</dbReference>
<evidence type="ECO:0000256" key="4">
    <source>
        <dbReference type="ARBA" id="ARBA00023172"/>
    </source>
</evidence>
<evidence type="ECO:0000313" key="9">
    <source>
        <dbReference type="Proteomes" id="UP001161697"/>
    </source>
</evidence>
<keyword evidence="2" id="KW-0229">DNA integration</keyword>
<gene>
    <name evidence="8" type="ORF">N5J11_15325</name>
</gene>
<evidence type="ECO:0000256" key="2">
    <source>
        <dbReference type="ARBA" id="ARBA00022908"/>
    </source>
</evidence>
<dbReference type="GO" id="GO:0006310">
    <property type="term" value="P:DNA recombination"/>
    <property type="evidence" value="ECO:0007669"/>
    <property type="project" value="UniProtKB-KW"/>
</dbReference>
<dbReference type="PROSITE" id="PS51900">
    <property type="entry name" value="CB"/>
    <property type="match status" value="1"/>
</dbReference>
<dbReference type="InterPro" id="IPR011010">
    <property type="entry name" value="DNA_brk_join_enz"/>
</dbReference>
<dbReference type="InterPro" id="IPR050808">
    <property type="entry name" value="Phage_Integrase"/>
</dbReference>
<keyword evidence="4" id="KW-0233">DNA recombination</keyword>
<reference evidence="8" key="1">
    <citation type="submission" date="2022-09" db="EMBL/GenBank/DDBJ databases">
        <title>Intensive care unit water sources are persistently colonized with multi-drug resistant bacteria and are the site of extensive horizontal gene transfer of antibiotic resistance genes.</title>
        <authorList>
            <person name="Diorio-Toth L."/>
        </authorList>
    </citation>
    <scope>NUCLEOTIDE SEQUENCE</scope>
    <source>
        <strain evidence="8">GD03704</strain>
    </source>
</reference>
<evidence type="ECO:0000256" key="5">
    <source>
        <dbReference type="PROSITE-ProRule" id="PRU01248"/>
    </source>
</evidence>
<dbReference type="InterPro" id="IPR010998">
    <property type="entry name" value="Integrase_recombinase_N"/>
</dbReference>
<dbReference type="GO" id="GO:0003677">
    <property type="term" value="F:DNA binding"/>
    <property type="evidence" value="ECO:0007669"/>
    <property type="project" value="UniProtKB-UniRule"/>
</dbReference>
<dbReference type="InterPro" id="IPR002104">
    <property type="entry name" value="Integrase_catalytic"/>
</dbReference>
<dbReference type="EMBL" id="JAOCJE010000001">
    <property type="protein sequence ID" value="MDH1340573.1"/>
    <property type="molecule type" value="Genomic_DNA"/>
</dbReference>
<dbReference type="PROSITE" id="PS51898">
    <property type="entry name" value="TYR_RECOMBINASE"/>
    <property type="match status" value="1"/>
</dbReference>
<dbReference type="InterPro" id="IPR013762">
    <property type="entry name" value="Integrase-like_cat_sf"/>
</dbReference>
<dbReference type="InterPro" id="IPR044068">
    <property type="entry name" value="CB"/>
</dbReference>
<comment type="caution">
    <text evidence="8">The sequence shown here is derived from an EMBL/GenBank/DDBJ whole genome shotgun (WGS) entry which is preliminary data.</text>
</comment>
<accession>A0AA42QB70</accession>
<protein>
    <submittedName>
        <fullName evidence="8">Tyrosine-type recombinase/integrase</fullName>
    </submittedName>
</protein>
<name>A0AA42QB70_ECTOL</name>
<dbReference type="Gene3D" id="1.10.443.10">
    <property type="entry name" value="Intergrase catalytic core"/>
    <property type="match status" value="1"/>
</dbReference>
<dbReference type="Proteomes" id="UP001161697">
    <property type="component" value="Unassembled WGS sequence"/>
</dbReference>
<comment type="similarity">
    <text evidence="1">Belongs to the 'phage' integrase family.</text>
</comment>
<sequence length="471" mass="52153">MSEKSLSVRKPLETPLAKPWHYRRDGVYYLRIRPVGSKETLTISLRSKDKAIAMSRSKDLQDCLKRFHLDNPSARWAELKAKMLDFAEDLLATPMDWIVRDKLEDARRDLERIDRTVPMTFDQSSACSLGIRILRAAEARYTIGTGPLRAIIEELSAATPPKPVEVPVSAPGEPLTFRELSCLYMAELAPNVKESSMRDVKATCETLSSVLGELDLRGHTREDLIGARTELLQGRKASTVNKILIRLSSVLEWGVQNGKLTVAYAKRLKITKGADSAREAFSQDQVKEIMAYCGTLGESEWERWAISLGCITGARIAEIRQLLKSDVVNVSGAWTISITDEDGKELKNKQSVRSVPLIDGAYGFDLAAFLRFKEAANESGLFTLGAGRFSEVVNTTIRSVLKLEADRTLSFHSLRHSLASLLKAEGVPLGIAQAVLGHSSNSITFDLYGGSQQVAIHKMEEALREAFSVTK</sequence>
<evidence type="ECO:0000259" key="6">
    <source>
        <dbReference type="PROSITE" id="PS51898"/>
    </source>
</evidence>
<proteinExistence type="inferred from homology"/>
<dbReference type="PANTHER" id="PTHR30629">
    <property type="entry name" value="PROPHAGE INTEGRASE"/>
    <property type="match status" value="1"/>
</dbReference>